<accession>A0ABV8D0B9</accession>
<gene>
    <name evidence="2" type="ORF">ACFOSE_03920</name>
</gene>
<protein>
    <submittedName>
        <fullName evidence="2">TNT domain-containing protein</fullName>
    </submittedName>
</protein>
<reference evidence="3" key="1">
    <citation type="journal article" date="2019" name="Int. J. Syst. Evol. Microbiol.">
        <title>The Global Catalogue of Microorganisms (GCM) 10K type strain sequencing project: providing services to taxonomists for standard genome sequencing and annotation.</title>
        <authorList>
            <consortium name="The Broad Institute Genomics Platform"/>
            <consortium name="The Broad Institute Genome Sequencing Center for Infectious Disease"/>
            <person name="Wu L."/>
            <person name="Ma J."/>
        </authorList>
    </citation>
    <scope>NUCLEOTIDE SEQUENCE [LARGE SCALE GENOMIC DNA]</scope>
    <source>
        <strain evidence="3">CCUG 58728</strain>
    </source>
</reference>
<dbReference type="Proteomes" id="UP001595901">
    <property type="component" value="Unassembled WGS sequence"/>
</dbReference>
<proteinExistence type="predicted"/>
<evidence type="ECO:0000259" key="1">
    <source>
        <dbReference type="Pfam" id="PF14021"/>
    </source>
</evidence>
<organism evidence="2 3">
    <name type="scientific">Streptococcus dentapri</name>
    <dbReference type="NCBI Taxonomy" id="573564"/>
    <lineage>
        <taxon>Bacteria</taxon>
        <taxon>Bacillati</taxon>
        <taxon>Bacillota</taxon>
        <taxon>Bacilli</taxon>
        <taxon>Lactobacillales</taxon>
        <taxon>Streptococcaceae</taxon>
        <taxon>Streptococcus</taxon>
    </lineage>
</organism>
<evidence type="ECO:0000313" key="3">
    <source>
        <dbReference type="Proteomes" id="UP001595901"/>
    </source>
</evidence>
<dbReference type="InterPro" id="IPR025331">
    <property type="entry name" value="TNT"/>
</dbReference>
<comment type="caution">
    <text evidence="2">The sequence shown here is derived from an EMBL/GenBank/DDBJ whole genome shotgun (WGS) entry which is preliminary data.</text>
</comment>
<evidence type="ECO:0000313" key="2">
    <source>
        <dbReference type="EMBL" id="MFC3931935.1"/>
    </source>
</evidence>
<dbReference type="EMBL" id="JBHSAC010000035">
    <property type="protein sequence ID" value="MFC3931935.1"/>
    <property type="molecule type" value="Genomic_DNA"/>
</dbReference>
<dbReference type="RefSeq" id="WP_380430790.1">
    <property type="nucleotide sequence ID" value="NZ_JBHSAC010000035.1"/>
</dbReference>
<dbReference type="Pfam" id="PF14021">
    <property type="entry name" value="TNT"/>
    <property type="match status" value="1"/>
</dbReference>
<name>A0ABV8D0B9_9STRE</name>
<sequence length="120" mass="13746">MIDRYGNPYGRFTSPLEDGEMLRYETRGLPYPEGYQPYHKYEVVKDITKENIVKLYNQSSKIIQDKVSVEMKKWNLSFDDLANVRKGEIAKVFGQGGGTQIQFGTSVSVYELLGLLKEVV</sequence>
<feature type="domain" description="TNT" evidence="1">
    <location>
        <begin position="2"/>
        <end position="48"/>
    </location>
</feature>
<keyword evidence="3" id="KW-1185">Reference proteome</keyword>